<sequence length="342" mass="36822">MVPLNEEEQLASAWRALSGEAGSVGWKVIDLFSANGCKVMAGRKGTGNEESLLVGISGATVPVESQLPRGQGFIFIHTELPGDASKRTWFALVRQQGGQLPLFSLMAADLVSLLARLGGDGGEGILSALMTRIHAWQNFMKHNRPDLLSAEEEIGLVGELFVLGNLISDGMLAADAIQSWVGPTDGLHDFRIGPGGIEVKSTTAPKGFVAKIGNLDQLDNSLYQPLYVGSVRLGQSNNGSTLPDLVDLLKEKIHDEAAIALLSSRLVAAGYIDSMRNNYVRRFVNRELAYRLVEDDSPRLTRANVPSAIYDAKYTMDLDVIPVVAITFSEISSNLGVNAAWS</sequence>
<dbReference type="InterPro" id="IPR025534">
    <property type="entry name" value="DUF4420"/>
</dbReference>
<organism evidence="1 2">
    <name type="scientific">Stenotrophomonas pictorum JCM 9942</name>
    <dbReference type="NCBI Taxonomy" id="1236960"/>
    <lineage>
        <taxon>Bacteria</taxon>
        <taxon>Pseudomonadati</taxon>
        <taxon>Pseudomonadota</taxon>
        <taxon>Gammaproteobacteria</taxon>
        <taxon>Lysobacterales</taxon>
        <taxon>Lysobacteraceae</taxon>
        <taxon>Stenotrophomonas</taxon>
    </lineage>
</organism>
<evidence type="ECO:0000313" key="2">
    <source>
        <dbReference type="Proteomes" id="UP000050836"/>
    </source>
</evidence>
<dbReference type="Pfam" id="PF14390">
    <property type="entry name" value="DUF4420"/>
    <property type="match status" value="1"/>
</dbReference>
<name>A0A0R0AA59_9GAMM</name>
<comment type="caution">
    <text evidence="1">The sequence shown here is derived from an EMBL/GenBank/DDBJ whole genome shotgun (WGS) entry which is preliminary data.</text>
</comment>
<dbReference type="EMBL" id="LLXS01000022">
    <property type="protein sequence ID" value="KRG41915.1"/>
    <property type="molecule type" value="Genomic_DNA"/>
</dbReference>
<evidence type="ECO:0000313" key="1">
    <source>
        <dbReference type="EMBL" id="KRG41915.1"/>
    </source>
</evidence>
<dbReference type="Proteomes" id="UP000050836">
    <property type="component" value="Unassembled WGS sequence"/>
</dbReference>
<reference evidence="1 2" key="1">
    <citation type="submission" date="2015-10" db="EMBL/GenBank/DDBJ databases">
        <title>Genome sequencing and analysis of members of genus Stenotrophomonas.</title>
        <authorList>
            <person name="Patil P.P."/>
            <person name="Midha S."/>
            <person name="Patil P.B."/>
        </authorList>
    </citation>
    <scope>NUCLEOTIDE SEQUENCE [LARGE SCALE GENOMIC DNA]</scope>
    <source>
        <strain evidence="1 2">JCM 9942</strain>
    </source>
</reference>
<dbReference type="AlphaFoldDB" id="A0A0R0AA59"/>
<evidence type="ECO:0008006" key="3">
    <source>
        <dbReference type="Google" id="ProtNLM"/>
    </source>
</evidence>
<dbReference type="OrthoDB" id="2808696at2"/>
<proteinExistence type="predicted"/>
<gene>
    <name evidence="1" type="ORF">ARC78_10680</name>
</gene>
<protein>
    <recommendedName>
        <fullName evidence="3">PD-(D/E)XK motif protein</fullName>
    </recommendedName>
</protein>
<accession>A0A0R0AA59</accession>
<dbReference type="RefSeq" id="WP_054659941.1">
    <property type="nucleotide sequence ID" value="NZ_BAZI01000263.1"/>
</dbReference>
<keyword evidence="2" id="KW-1185">Reference proteome</keyword>